<dbReference type="Pfam" id="PF03808">
    <property type="entry name" value="Glyco_tran_WecG"/>
    <property type="match status" value="1"/>
</dbReference>
<name>A0A939GLX5_9BACT</name>
<dbReference type="GO" id="GO:0016758">
    <property type="term" value="F:hexosyltransferase activity"/>
    <property type="evidence" value="ECO:0007669"/>
    <property type="project" value="TreeGrafter"/>
</dbReference>
<keyword evidence="1" id="KW-0328">Glycosyltransferase</keyword>
<dbReference type="CDD" id="cd06533">
    <property type="entry name" value="Glyco_transf_WecG_TagA"/>
    <property type="match status" value="1"/>
</dbReference>
<keyword evidence="4" id="KW-1185">Reference proteome</keyword>
<dbReference type="PANTHER" id="PTHR34136">
    <property type="match status" value="1"/>
</dbReference>
<gene>
    <name evidence="3" type="ORF">J2I47_19955</name>
</gene>
<comment type="caution">
    <text evidence="3">The sequence shown here is derived from an EMBL/GenBank/DDBJ whole genome shotgun (WGS) entry which is preliminary data.</text>
</comment>
<evidence type="ECO:0000313" key="3">
    <source>
        <dbReference type="EMBL" id="MBO0938837.1"/>
    </source>
</evidence>
<accession>A0A939GLX5</accession>
<protein>
    <submittedName>
        <fullName evidence="3">WecB/TagA/CpsF family glycosyltransferase</fullName>
    </submittedName>
</protein>
<proteinExistence type="predicted"/>
<dbReference type="EMBL" id="JAFMYV010000011">
    <property type="protein sequence ID" value="MBO0938837.1"/>
    <property type="molecule type" value="Genomic_DNA"/>
</dbReference>
<organism evidence="3 4">
    <name type="scientific">Fibrella rubiginis</name>
    <dbReference type="NCBI Taxonomy" id="2817060"/>
    <lineage>
        <taxon>Bacteria</taxon>
        <taxon>Pseudomonadati</taxon>
        <taxon>Bacteroidota</taxon>
        <taxon>Cytophagia</taxon>
        <taxon>Cytophagales</taxon>
        <taxon>Spirosomataceae</taxon>
        <taxon>Fibrella</taxon>
    </lineage>
</organism>
<sequence>MKHVDTQPQTRRRVVSLDLTLMPYADFRDDILAAAARGESRTVCFANVHMVIEASQNPTLARDVNGADWVAADGMPLVWSLKKLYGIEQDRLAGMDLMPSLLEGAAAQQLPVYFYGSTDDELARAVAVCAERYPRLQVAGTYSPPFRPLADQEERDITARISASGAKLVFVALGCPKQERWIARMRGQIPAVLLGIGGALPVLTGSVNRAPAWVRNAGLEWGYRLMQEPRRLFKRYFTTNSLFIWALTKQLLKQKQP</sequence>
<dbReference type="AlphaFoldDB" id="A0A939GLX5"/>
<dbReference type="PANTHER" id="PTHR34136:SF1">
    <property type="entry name" value="UDP-N-ACETYL-D-MANNOSAMINURONIC ACID TRANSFERASE"/>
    <property type="match status" value="1"/>
</dbReference>
<reference evidence="3" key="1">
    <citation type="submission" date="2021-03" db="EMBL/GenBank/DDBJ databases">
        <title>Fibrella sp. HMF5335 genome sequencing and assembly.</title>
        <authorList>
            <person name="Kang H."/>
            <person name="Kim H."/>
            <person name="Bae S."/>
            <person name="Joh K."/>
        </authorList>
    </citation>
    <scope>NUCLEOTIDE SEQUENCE</scope>
    <source>
        <strain evidence="3">HMF5335</strain>
    </source>
</reference>
<evidence type="ECO:0000256" key="1">
    <source>
        <dbReference type="ARBA" id="ARBA00022676"/>
    </source>
</evidence>
<dbReference type="NCBIfam" id="TIGR00696">
    <property type="entry name" value="wecG_tagA_cpsF"/>
    <property type="match status" value="1"/>
</dbReference>
<keyword evidence="2" id="KW-0808">Transferase</keyword>
<evidence type="ECO:0000313" key="4">
    <source>
        <dbReference type="Proteomes" id="UP000664034"/>
    </source>
</evidence>
<dbReference type="InterPro" id="IPR004629">
    <property type="entry name" value="WecG_TagA_CpsF"/>
</dbReference>
<evidence type="ECO:0000256" key="2">
    <source>
        <dbReference type="ARBA" id="ARBA00022679"/>
    </source>
</evidence>
<dbReference type="RefSeq" id="WP_207366375.1">
    <property type="nucleotide sequence ID" value="NZ_JAFMYV010000011.1"/>
</dbReference>
<dbReference type="Proteomes" id="UP000664034">
    <property type="component" value="Unassembled WGS sequence"/>
</dbReference>